<comment type="caution">
    <text evidence="2">The sequence shown here is derived from an EMBL/GenBank/DDBJ whole genome shotgun (WGS) entry which is preliminary data.</text>
</comment>
<reference evidence="2 3" key="1">
    <citation type="journal article" date="2012" name="Genome Biol.">
        <title>Genome and low-iron response of an oceanic diatom adapted to chronic iron limitation.</title>
        <authorList>
            <person name="Lommer M."/>
            <person name="Specht M."/>
            <person name="Roy A.S."/>
            <person name="Kraemer L."/>
            <person name="Andreson R."/>
            <person name="Gutowska M.A."/>
            <person name="Wolf J."/>
            <person name="Bergner S.V."/>
            <person name="Schilhabel M.B."/>
            <person name="Klostermeier U.C."/>
            <person name="Beiko R.G."/>
            <person name="Rosenstiel P."/>
            <person name="Hippler M."/>
            <person name="Laroche J."/>
        </authorList>
    </citation>
    <scope>NUCLEOTIDE SEQUENCE [LARGE SCALE GENOMIC DNA]</scope>
    <source>
        <strain evidence="2 3">CCMP1005</strain>
    </source>
</reference>
<feature type="compositionally biased region" description="Basic and acidic residues" evidence="1">
    <location>
        <begin position="209"/>
        <end position="223"/>
    </location>
</feature>
<feature type="region of interest" description="Disordered" evidence="1">
    <location>
        <begin position="144"/>
        <end position="185"/>
    </location>
</feature>
<sequence length="353" mass="39638">TESLGGVERRIRLHWTRIDIEASRRNDYDATSQPAREDLSWVEHTWHLGPNGAQSSSENFLVQALGEMSKCQVFEPELSTSLWDEPCPITRPGISLSKLVQSGMKASLRWQREQCEEYSFPMPGAWEVDDDSWVEVSSLQELENEMKKLSSSRPPKEDLLTKRRRTNRRRRRRIAGQDETGELESGKQFRVLDGVASFISSEGEVEAFANDRKAANDSSRESKLPLTPKQSMSQEVDIDPSKFLGLLQENLRGQGIIENTSNDENSTLPVEDGMTKYFYSEDLDAHDDPVLPSRIGQDSLSLDNIMRAMDDELRTDTASDLSIKHLSVAAEGEDAESEMAILANLLSSIQATG</sequence>
<proteinExistence type="predicted"/>
<protein>
    <submittedName>
        <fullName evidence="2">Uncharacterized protein</fullName>
    </submittedName>
</protein>
<dbReference type="AlphaFoldDB" id="K0TNQ4"/>
<dbReference type="PANTHER" id="PTHR13060:SF0">
    <property type="entry name" value="PROTEIN ECDYSONELESS HOMOLOG"/>
    <property type="match status" value="1"/>
</dbReference>
<feature type="compositionally biased region" description="Basic residues" evidence="1">
    <location>
        <begin position="162"/>
        <end position="174"/>
    </location>
</feature>
<dbReference type="InterPro" id="IPR010770">
    <property type="entry name" value="Ecd"/>
</dbReference>
<keyword evidence="3" id="KW-1185">Reference proteome</keyword>
<feature type="region of interest" description="Disordered" evidence="1">
    <location>
        <begin position="209"/>
        <end position="234"/>
    </location>
</feature>
<feature type="non-terminal residue" evidence="2">
    <location>
        <position position="1"/>
    </location>
</feature>
<feature type="compositionally biased region" description="Basic and acidic residues" evidence="1">
    <location>
        <begin position="144"/>
        <end position="161"/>
    </location>
</feature>
<dbReference type="Proteomes" id="UP000266841">
    <property type="component" value="Unassembled WGS sequence"/>
</dbReference>
<accession>K0TNQ4</accession>
<evidence type="ECO:0000313" key="3">
    <source>
        <dbReference type="Proteomes" id="UP000266841"/>
    </source>
</evidence>
<gene>
    <name evidence="2" type="ORF">THAOC_04670</name>
</gene>
<evidence type="ECO:0000256" key="1">
    <source>
        <dbReference type="SAM" id="MobiDB-lite"/>
    </source>
</evidence>
<dbReference type="GO" id="GO:0005634">
    <property type="term" value="C:nucleus"/>
    <property type="evidence" value="ECO:0007669"/>
    <property type="project" value="TreeGrafter"/>
</dbReference>
<organism evidence="2 3">
    <name type="scientific">Thalassiosira oceanica</name>
    <name type="common">Marine diatom</name>
    <dbReference type="NCBI Taxonomy" id="159749"/>
    <lineage>
        <taxon>Eukaryota</taxon>
        <taxon>Sar</taxon>
        <taxon>Stramenopiles</taxon>
        <taxon>Ochrophyta</taxon>
        <taxon>Bacillariophyta</taxon>
        <taxon>Coscinodiscophyceae</taxon>
        <taxon>Thalassiosirophycidae</taxon>
        <taxon>Thalassiosirales</taxon>
        <taxon>Thalassiosiraceae</taxon>
        <taxon>Thalassiosira</taxon>
    </lineage>
</organism>
<name>K0TNQ4_THAOC</name>
<evidence type="ECO:0000313" key="2">
    <source>
        <dbReference type="EMBL" id="EJK73692.1"/>
    </source>
</evidence>
<dbReference type="PANTHER" id="PTHR13060">
    <property type="entry name" value="SGT1 PROTEIN HSGT1 SUPPRESSOR OF GCR2"/>
    <property type="match status" value="1"/>
</dbReference>
<dbReference type="EMBL" id="AGNL01004288">
    <property type="protein sequence ID" value="EJK73692.1"/>
    <property type="molecule type" value="Genomic_DNA"/>
</dbReference>